<organism evidence="2 3">
    <name type="scientific">Tenacibaculum maritimum NCIMB 2154</name>
    <dbReference type="NCBI Taxonomy" id="1349785"/>
    <lineage>
        <taxon>Bacteria</taxon>
        <taxon>Pseudomonadati</taxon>
        <taxon>Bacteroidota</taxon>
        <taxon>Flavobacteriia</taxon>
        <taxon>Flavobacteriales</taxon>
        <taxon>Flavobacteriaceae</taxon>
        <taxon>Tenacibaculum</taxon>
    </lineage>
</organism>
<accession>A0A2H1EBS1</accession>
<dbReference type="OrthoDB" id="750023at2"/>
<keyword evidence="3" id="KW-1185">Reference proteome</keyword>
<dbReference type="EMBL" id="LT634361">
    <property type="protein sequence ID" value="SFZ83617.1"/>
    <property type="molecule type" value="Genomic_DNA"/>
</dbReference>
<reference evidence="2 3" key="1">
    <citation type="submission" date="2016-11" db="EMBL/GenBank/DDBJ databases">
        <authorList>
            <person name="Jaros S."/>
            <person name="Januszkiewicz K."/>
            <person name="Wedrychowicz H."/>
        </authorList>
    </citation>
    <scope>NUCLEOTIDE SEQUENCE [LARGE SCALE GENOMIC DNA]</scope>
    <source>
        <strain evidence="2">NCIMB 2154T</strain>
    </source>
</reference>
<gene>
    <name evidence="2" type="ORF">MARIT_2144</name>
</gene>
<name>A0A2H1EBS1_9FLAO</name>
<dbReference type="RefSeq" id="WP_100211467.1">
    <property type="nucleotide sequence ID" value="NZ_CP138495.1"/>
</dbReference>
<dbReference type="KEGG" id="tmar:MARIT_2144"/>
<feature type="chain" id="PRO_5013802980" evidence="1">
    <location>
        <begin position="20"/>
        <end position="226"/>
    </location>
</feature>
<evidence type="ECO:0000313" key="2">
    <source>
        <dbReference type="EMBL" id="SFZ83617.1"/>
    </source>
</evidence>
<evidence type="ECO:0000256" key="1">
    <source>
        <dbReference type="SAM" id="SignalP"/>
    </source>
</evidence>
<evidence type="ECO:0000313" key="3">
    <source>
        <dbReference type="Proteomes" id="UP000231564"/>
    </source>
</evidence>
<dbReference type="AlphaFoldDB" id="A0A2H1EBS1"/>
<feature type="signal peptide" evidence="1">
    <location>
        <begin position="1"/>
        <end position="19"/>
    </location>
</feature>
<protein>
    <submittedName>
        <fullName evidence="2">Uncharacterized protein</fullName>
    </submittedName>
</protein>
<keyword evidence="1" id="KW-0732">Signal</keyword>
<dbReference type="STRING" id="1349785.GCA_000509405_00405"/>
<proteinExistence type="predicted"/>
<dbReference type="GeneID" id="47723624"/>
<sequence length="226" mass="27196">MRTGILLLFSMITLATANAKEIKKSTTNTKINNRYNDVVTFIERGVQFHVFLNGDFDFNTHFRDTKYVDYRGRRTRAKSNHGVRIERDYRGRVRRVGNTFINYDLRGNVKRIGTVYINYRFGQLSQVGNLRIQYDRWGNPLFYGTVKYSRYNDDYCNDNFTLDDNLGDVCDYDDIYFYKKGFRNNYRKFKEDNNFYYYKAKPNASIGKRNRILKRRKPNNNLYYKK</sequence>
<dbReference type="Proteomes" id="UP000231564">
    <property type="component" value="Chromosome MARIT"/>
</dbReference>